<proteinExistence type="predicted"/>
<evidence type="ECO:0000256" key="1">
    <source>
        <dbReference type="SAM" id="MobiDB-lite"/>
    </source>
</evidence>
<comment type="caution">
    <text evidence="2">The sequence shown here is derived from an EMBL/GenBank/DDBJ whole genome shotgun (WGS) entry which is preliminary data.</text>
</comment>
<dbReference type="PANTHER" id="PTHR47070:SF2">
    <property type="entry name" value="OS06G0206100 PROTEIN"/>
    <property type="match status" value="1"/>
</dbReference>
<organism evidence="2 3">
    <name type="scientific">Microthlaspi erraticum</name>
    <dbReference type="NCBI Taxonomy" id="1685480"/>
    <lineage>
        <taxon>Eukaryota</taxon>
        <taxon>Viridiplantae</taxon>
        <taxon>Streptophyta</taxon>
        <taxon>Embryophyta</taxon>
        <taxon>Tracheophyta</taxon>
        <taxon>Spermatophyta</taxon>
        <taxon>Magnoliopsida</taxon>
        <taxon>eudicotyledons</taxon>
        <taxon>Gunneridae</taxon>
        <taxon>Pentapetalae</taxon>
        <taxon>rosids</taxon>
        <taxon>malvids</taxon>
        <taxon>Brassicales</taxon>
        <taxon>Brassicaceae</taxon>
        <taxon>Coluteocarpeae</taxon>
        <taxon>Microthlaspi</taxon>
    </lineage>
</organism>
<dbReference type="AlphaFoldDB" id="A0A6D2IG01"/>
<reference evidence="2" key="1">
    <citation type="submission" date="2020-01" db="EMBL/GenBank/DDBJ databases">
        <authorList>
            <person name="Mishra B."/>
        </authorList>
    </citation>
    <scope>NUCLEOTIDE SEQUENCE [LARGE SCALE GENOMIC DNA]</scope>
</reference>
<dbReference type="OrthoDB" id="657470at2759"/>
<evidence type="ECO:0000313" key="3">
    <source>
        <dbReference type="Proteomes" id="UP000467841"/>
    </source>
</evidence>
<accession>A0A6D2IG01</accession>
<dbReference type="EMBL" id="CACVBM020001076">
    <property type="protein sequence ID" value="CAA7029108.1"/>
    <property type="molecule type" value="Genomic_DNA"/>
</dbReference>
<evidence type="ECO:0000313" key="2">
    <source>
        <dbReference type="EMBL" id="CAA7029108.1"/>
    </source>
</evidence>
<feature type="region of interest" description="Disordered" evidence="1">
    <location>
        <begin position="1"/>
        <end position="148"/>
    </location>
</feature>
<sequence>MYSSYADPVHVPSPDSRASAVGTIRREVRGVGSGGKPSENVAKDPPAAGSLAEREVRGVGSGGKPSENVAKDPPAAGSLAESAITKDVPKAYRPFSPISKIDQAGGHPRGVPQNKQWKPKSNQKSNNPGVIGTPKKSRAPATDNSVNLESEIEKPQDTVLHVSISESQNVIIADDIRVPKTDRYQLSFGSFVMDFDPSVNTESGFEEACSSQELKRVDIVDSLPTPPMQGYTGNPAAQYAHPSNGNSYVLMPGGSSHPGANGLNGCNHLVNTYFALFHGSMPASKLKPFLCSFRQNNHNPLQPIHLSHKNIGKCQ</sequence>
<feature type="compositionally biased region" description="Polar residues" evidence="1">
    <location>
        <begin position="113"/>
        <end position="128"/>
    </location>
</feature>
<protein>
    <submittedName>
        <fullName evidence="2">Uncharacterized protein</fullName>
    </submittedName>
</protein>
<gene>
    <name evidence="2" type="ORF">MERR_LOCUS16343</name>
</gene>
<name>A0A6D2IG01_9BRAS</name>
<dbReference type="PANTHER" id="PTHR47070">
    <property type="entry name" value="HYDROXYPROLINE-RICH GLYCOPROTEIN-LIKE"/>
    <property type="match status" value="1"/>
</dbReference>
<keyword evidence="3" id="KW-1185">Reference proteome</keyword>
<dbReference type="Proteomes" id="UP000467841">
    <property type="component" value="Unassembled WGS sequence"/>
</dbReference>